<proteinExistence type="predicted"/>
<accession>A0AAN9SGF6</accession>
<comment type="caution">
    <text evidence="1">The sequence shown here is derived from an EMBL/GenBank/DDBJ whole genome shotgun (WGS) entry which is preliminary data.</text>
</comment>
<dbReference type="AlphaFoldDB" id="A0AAN9SGF6"/>
<evidence type="ECO:0000313" key="1">
    <source>
        <dbReference type="EMBL" id="KAK7395720.1"/>
    </source>
</evidence>
<dbReference type="EMBL" id="JAYMYS010000004">
    <property type="protein sequence ID" value="KAK7395720.1"/>
    <property type="molecule type" value="Genomic_DNA"/>
</dbReference>
<dbReference type="Proteomes" id="UP001386955">
    <property type="component" value="Unassembled WGS sequence"/>
</dbReference>
<name>A0AAN9SGF6_PSOTE</name>
<evidence type="ECO:0000313" key="2">
    <source>
        <dbReference type="Proteomes" id="UP001386955"/>
    </source>
</evidence>
<protein>
    <submittedName>
        <fullName evidence="1">Uncharacterized protein</fullName>
    </submittedName>
</protein>
<sequence>MGHWLLGRGMEVEMWRPKFGGEKRRAKCFHPASLVFANAIFVYCCRGLLEVVAWVEKVVMPIVPSSLAIVMVIRKQRKGDPSPPKPKRLWSPVTTAAVETIAETEVMAWVEKVVSHIVPSSPAIVVVIRKQDPMNAPELEQMLAKKRDAEEKLVKAKLKDEEVGDEIEVTANVEGSPGKMGLSLKCNLVGINLW</sequence>
<gene>
    <name evidence="1" type="ORF">VNO78_16287</name>
</gene>
<reference evidence="1 2" key="1">
    <citation type="submission" date="2024-01" db="EMBL/GenBank/DDBJ databases">
        <title>The genomes of 5 underutilized Papilionoideae crops provide insights into root nodulation and disease resistanc.</title>
        <authorList>
            <person name="Jiang F."/>
        </authorList>
    </citation>
    <scope>NUCLEOTIDE SEQUENCE [LARGE SCALE GENOMIC DNA]</scope>
    <source>
        <strain evidence="1">DUOXIRENSHENG_FW03</strain>
        <tissue evidence="1">Leaves</tissue>
    </source>
</reference>
<keyword evidence="2" id="KW-1185">Reference proteome</keyword>
<organism evidence="1 2">
    <name type="scientific">Psophocarpus tetragonolobus</name>
    <name type="common">Winged bean</name>
    <name type="synonym">Dolichos tetragonolobus</name>
    <dbReference type="NCBI Taxonomy" id="3891"/>
    <lineage>
        <taxon>Eukaryota</taxon>
        <taxon>Viridiplantae</taxon>
        <taxon>Streptophyta</taxon>
        <taxon>Embryophyta</taxon>
        <taxon>Tracheophyta</taxon>
        <taxon>Spermatophyta</taxon>
        <taxon>Magnoliopsida</taxon>
        <taxon>eudicotyledons</taxon>
        <taxon>Gunneridae</taxon>
        <taxon>Pentapetalae</taxon>
        <taxon>rosids</taxon>
        <taxon>fabids</taxon>
        <taxon>Fabales</taxon>
        <taxon>Fabaceae</taxon>
        <taxon>Papilionoideae</taxon>
        <taxon>50 kb inversion clade</taxon>
        <taxon>NPAAA clade</taxon>
        <taxon>indigoferoid/millettioid clade</taxon>
        <taxon>Phaseoleae</taxon>
        <taxon>Psophocarpus</taxon>
    </lineage>
</organism>